<proteinExistence type="predicted"/>
<accession>W3XBV9</accession>
<keyword evidence="1" id="KW-0812">Transmembrane</keyword>
<dbReference type="Pfam" id="PF24803">
    <property type="entry name" value="DUF7704"/>
    <property type="match status" value="1"/>
</dbReference>
<keyword evidence="1" id="KW-1133">Transmembrane helix</keyword>
<dbReference type="OMA" id="LWRMEDA"/>
<dbReference type="PANTHER" id="PTHR37019:SF1">
    <property type="entry name" value="EXPERA DOMAIN-CONTAINING PROTEIN"/>
    <property type="match status" value="1"/>
</dbReference>
<gene>
    <name evidence="3" type="ORF">PFICI_05449</name>
</gene>
<dbReference type="InParanoid" id="W3XBV9"/>
<evidence type="ECO:0000256" key="1">
    <source>
        <dbReference type="SAM" id="Phobius"/>
    </source>
</evidence>
<reference evidence="4" key="1">
    <citation type="journal article" date="2015" name="BMC Genomics">
        <title>Genomic and transcriptomic analysis of the endophytic fungus Pestalotiopsis fici reveals its lifestyle and high potential for synthesis of natural products.</title>
        <authorList>
            <person name="Wang X."/>
            <person name="Zhang X."/>
            <person name="Liu L."/>
            <person name="Xiang M."/>
            <person name="Wang W."/>
            <person name="Sun X."/>
            <person name="Che Y."/>
            <person name="Guo L."/>
            <person name="Liu G."/>
            <person name="Guo L."/>
            <person name="Wang C."/>
            <person name="Yin W.B."/>
            <person name="Stadler M."/>
            <person name="Zhang X."/>
            <person name="Liu X."/>
        </authorList>
    </citation>
    <scope>NUCLEOTIDE SEQUENCE [LARGE SCALE GENOMIC DNA]</scope>
    <source>
        <strain evidence="4">W106-1 / CGMCC3.15140</strain>
    </source>
</reference>
<dbReference type="HOGENOM" id="CLU_112091_2_0_1"/>
<keyword evidence="1" id="KW-0472">Membrane</keyword>
<dbReference type="RefSeq" id="XP_007832221.1">
    <property type="nucleotide sequence ID" value="XM_007834030.1"/>
</dbReference>
<keyword evidence="4" id="KW-1185">Reference proteome</keyword>
<evidence type="ECO:0000313" key="4">
    <source>
        <dbReference type="Proteomes" id="UP000030651"/>
    </source>
</evidence>
<dbReference type="GeneID" id="19270462"/>
<dbReference type="EMBL" id="KI912111">
    <property type="protein sequence ID" value="ETS83573.1"/>
    <property type="molecule type" value="Genomic_DNA"/>
</dbReference>
<evidence type="ECO:0000259" key="2">
    <source>
        <dbReference type="Pfam" id="PF24803"/>
    </source>
</evidence>
<organism evidence="3 4">
    <name type="scientific">Pestalotiopsis fici (strain W106-1 / CGMCC3.15140)</name>
    <dbReference type="NCBI Taxonomy" id="1229662"/>
    <lineage>
        <taxon>Eukaryota</taxon>
        <taxon>Fungi</taxon>
        <taxon>Dikarya</taxon>
        <taxon>Ascomycota</taxon>
        <taxon>Pezizomycotina</taxon>
        <taxon>Sordariomycetes</taxon>
        <taxon>Xylariomycetidae</taxon>
        <taxon>Amphisphaeriales</taxon>
        <taxon>Sporocadaceae</taxon>
        <taxon>Pestalotiopsis</taxon>
    </lineage>
</organism>
<feature type="transmembrane region" description="Helical" evidence="1">
    <location>
        <begin position="44"/>
        <end position="64"/>
    </location>
</feature>
<dbReference type="PANTHER" id="PTHR37019">
    <property type="entry name" value="CHROMOSOME 1, WHOLE GENOME SHOTGUN SEQUENCE"/>
    <property type="match status" value="1"/>
</dbReference>
<protein>
    <recommendedName>
        <fullName evidence="2">DUF7704 domain-containing protein</fullName>
    </recommendedName>
</protein>
<dbReference type="Proteomes" id="UP000030651">
    <property type="component" value="Unassembled WGS sequence"/>
</dbReference>
<dbReference type="AlphaFoldDB" id="W3XBV9"/>
<evidence type="ECO:0000313" key="3">
    <source>
        <dbReference type="EMBL" id="ETS83573.1"/>
    </source>
</evidence>
<dbReference type="eggNOG" id="ENOG502S3HU">
    <property type="taxonomic scope" value="Eukaryota"/>
</dbReference>
<dbReference type="KEGG" id="pfy:PFICI_05449"/>
<name>W3XBV9_PESFW</name>
<dbReference type="InterPro" id="IPR056121">
    <property type="entry name" value="DUF7704"/>
</dbReference>
<dbReference type="OrthoDB" id="3587182at2759"/>
<feature type="transmembrane region" description="Helical" evidence="1">
    <location>
        <begin position="12"/>
        <end position="32"/>
    </location>
</feature>
<sequence>MSEATVYTASHQVVYSYLAATYVLFAFNEAVVLRLTNDLTVWKALLCGILLCDSIHLYAGWAALGSDVFWNPALWRMEDAVNLGSLWVQAAIRVAFIYEIGFPRGQGKGKQS</sequence>
<feature type="domain" description="DUF7704" evidence="2">
    <location>
        <begin position="7"/>
        <end position="99"/>
    </location>
</feature>